<evidence type="ECO:0000313" key="2">
    <source>
        <dbReference type="Proteomes" id="UP001148786"/>
    </source>
</evidence>
<sequence>MVKEPSELQIAHERLSGIHKKLASQKEGDNADKVFQQHLQKTLSMMRSTLAEVLVQGSAESSGMNEDKAFQQQLAKNCRC</sequence>
<dbReference type="EMBL" id="JANKHO010000850">
    <property type="protein sequence ID" value="KAJ3505725.1"/>
    <property type="molecule type" value="Genomic_DNA"/>
</dbReference>
<organism evidence="1 2">
    <name type="scientific">Agrocybe chaxingu</name>
    <dbReference type="NCBI Taxonomy" id="84603"/>
    <lineage>
        <taxon>Eukaryota</taxon>
        <taxon>Fungi</taxon>
        <taxon>Dikarya</taxon>
        <taxon>Basidiomycota</taxon>
        <taxon>Agaricomycotina</taxon>
        <taxon>Agaricomycetes</taxon>
        <taxon>Agaricomycetidae</taxon>
        <taxon>Agaricales</taxon>
        <taxon>Agaricineae</taxon>
        <taxon>Strophariaceae</taxon>
        <taxon>Agrocybe</taxon>
    </lineage>
</organism>
<reference evidence="1" key="1">
    <citation type="submission" date="2022-07" db="EMBL/GenBank/DDBJ databases">
        <title>Genome Sequence of Agrocybe chaxingu.</title>
        <authorList>
            <person name="Buettner E."/>
        </authorList>
    </citation>
    <scope>NUCLEOTIDE SEQUENCE</scope>
    <source>
        <strain evidence="1">MP-N11</strain>
    </source>
</reference>
<comment type="caution">
    <text evidence="1">The sequence shown here is derived from an EMBL/GenBank/DDBJ whole genome shotgun (WGS) entry which is preliminary data.</text>
</comment>
<dbReference type="AlphaFoldDB" id="A0A9W8MTA1"/>
<accession>A0A9W8MTA1</accession>
<proteinExistence type="predicted"/>
<name>A0A9W8MTA1_9AGAR</name>
<protein>
    <submittedName>
        <fullName evidence="1">Uncharacterized protein</fullName>
    </submittedName>
</protein>
<gene>
    <name evidence="1" type="ORF">NLJ89_g7268</name>
</gene>
<dbReference type="Proteomes" id="UP001148786">
    <property type="component" value="Unassembled WGS sequence"/>
</dbReference>
<keyword evidence="2" id="KW-1185">Reference proteome</keyword>
<evidence type="ECO:0000313" key="1">
    <source>
        <dbReference type="EMBL" id="KAJ3505725.1"/>
    </source>
</evidence>